<dbReference type="Proteomes" id="UP000054559">
    <property type="component" value="Unassembled WGS sequence"/>
</dbReference>
<accession>A0A0J8R522</accession>
<organism evidence="1 2">
    <name type="scientific">Coccidioides immitis RMSCC 3703</name>
    <dbReference type="NCBI Taxonomy" id="454286"/>
    <lineage>
        <taxon>Eukaryota</taxon>
        <taxon>Fungi</taxon>
        <taxon>Dikarya</taxon>
        <taxon>Ascomycota</taxon>
        <taxon>Pezizomycotina</taxon>
        <taxon>Eurotiomycetes</taxon>
        <taxon>Eurotiomycetidae</taxon>
        <taxon>Onygenales</taxon>
        <taxon>Onygenaceae</taxon>
        <taxon>Coccidioides</taxon>
    </lineage>
</organism>
<gene>
    <name evidence="1" type="ORF">CISG_01933</name>
</gene>
<name>A0A0J8R522_COCIT</name>
<sequence>MTIPTISDCYHCGVINRNGFLFENSRAKRRHPPTNIIYQIGSTCIRNELFPNPCTGSRRSSPMTRPDAKGANVVAPWNCGTCRVEPTTRRHVASVALSLFAPSR</sequence>
<proteinExistence type="predicted"/>
<dbReference type="AlphaFoldDB" id="A0A0J8R522"/>
<reference evidence="2" key="1">
    <citation type="journal article" date="2010" name="Genome Res.">
        <title>Population genomic sequencing of Coccidioides fungi reveals recent hybridization and transposon control.</title>
        <authorList>
            <person name="Neafsey D.E."/>
            <person name="Barker B.M."/>
            <person name="Sharpton T.J."/>
            <person name="Stajich J.E."/>
            <person name="Park D.J."/>
            <person name="Whiston E."/>
            <person name="Hung C.-Y."/>
            <person name="McMahan C."/>
            <person name="White J."/>
            <person name="Sykes S."/>
            <person name="Heiman D."/>
            <person name="Young S."/>
            <person name="Zeng Q."/>
            <person name="Abouelleil A."/>
            <person name="Aftuck L."/>
            <person name="Bessette D."/>
            <person name="Brown A."/>
            <person name="FitzGerald M."/>
            <person name="Lui A."/>
            <person name="Macdonald J.P."/>
            <person name="Priest M."/>
            <person name="Orbach M.J."/>
            <person name="Galgiani J.N."/>
            <person name="Kirkland T.N."/>
            <person name="Cole G.T."/>
            <person name="Birren B.W."/>
            <person name="Henn M.R."/>
            <person name="Taylor J.W."/>
            <person name="Rounsley S.D."/>
        </authorList>
    </citation>
    <scope>NUCLEOTIDE SEQUENCE [LARGE SCALE GENOMIC DNA]</scope>
    <source>
        <strain evidence="2">RMSCC 3703</strain>
    </source>
</reference>
<protein>
    <submittedName>
        <fullName evidence="1">Uncharacterized protein</fullName>
    </submittedName>
</protein>
<evidence type="ECO:0000313" key="2">
    <source>
        <dbReference type="Proteomes" id="UP000054559"/>
    </source>
</evidence>
<dbReference type="EMBL" id="DS268123">
    <property type="protein sequence ID" value="KMU79515.1"/>
    <property type="molecule type" value="Genomic_DNA"/>
</dbReference>
<evidence type="ECO:0000313" key="1">
    <source>
        <dbReference type="EMBL" id="KMU79515.1"/>
    </source>
</evidence>